<evidence type="ECO:0000313" key="2">
    <source>
        <dbReference type="Proteomes" id="UP000297245"/>
    </source>
</evidence>
<sequence>FHLNGKLWVEDTPIFANPTLLEPAPLLQSLSILCSWKDITGGVLPQMFSGVTPKLSHLFLEHFTSWPSNHFRNLTHLCLFNQDLDTLPTTSIFLDFLEDSPTLEELAL</sequence>
<accession>A0A4S8LKG9</accession>
<name>A0A4S8LKG9_DENBC</name>
<feature type="non-terminal residue" evidence="1">
    <location>
        <position position="108"/>
    </location>
</feature>
<feature type="non-terminal residue" evidence="1">
    <location>
        <position position="1"/>
    </location>
</feature>
<keyword evidence="2" id="KW-1185">Reference proteome</keyword>
<gene>
    <name evidence="1" type="ORF">K435DRAFT_573640</name>
</gene>
<dbReference type="Proteomes" id="UP000297245">
    <property type="component" value="Unassembled WGS sequence"/>
</dbReference>
<reference evidence="1 2" key="1">
    <citation type="journal article" date="2019" name="Nat. Ecol. Evol.">
        <title>Megaphylogeny resolves global patterns of mushroom evolution.</title>
        <authorList>
            <person name="Varga T."/>
            <person name="Krizsan K."/>
            <person name="Foldi C."/>
            <person name="Dima B."/>
            <person name="Sanchez-Garcia M."/>
            <person name="Sanchez-Ramirez S."/>
            <person name="Szollosi G.J."/>
            <person name="Szarkandi J.G."/>
            <person name="Papp V."/>
            <person name="Albert L."/>
            <person name="Andreopoulos W."/>
            <person name="Angelini C."/>
            <person name="Antonin V."/>
            <person name="Barry K.W."/>
            <person name="Bougher N.L."/>
            <person name="Buchanan P."/>
            <person name="Buyck B."/>
            <person name="Bense V."/>
            <person name="Catcheside P."/>
            <person name="Chovatia M."/>
            <person name="Cooper J."/>
            <person name="Damon W."/>
            <person name="Desjardin D."/>
            <person name="Finy P."/>
            <person name="Geml J."/>
            <person name="Haridas S."/>
            <person name="Hughes K."/>
            <person name="Justo A."/>
            <person name="Karasinski D."/>
            <person name="Kautmanova I."/>
            <person name="Kiss B."/>
            <person name="Kocsube S."/>
            <person name="Kotiranta H."/>
            <person name="LaButti K.M."/>
            <person name="Lechner B.E."/>
            <person name="Liimatainen K."/>
            <person name="Lipzen A."/>
            <person name="Lukacs Z."/>
            <person name="Mihaltcheva S."/>
            <person name="Morgado L.N."/>
            <person name="Niskanen T."/>
            <person name="Noordeloos M.E."/>
            <person name="Ohm R.A."/>
            <person name="Ortiz-Santana B."/>
            <person name="Ovrebo C."/>
            <person name="Racz N."/>
            <person name="Riley R."/>
            <person name="Savchenko A."/>
            <person name="Shiryaev A."/>
            <person name="Soop K."/>
            <person name="Spirin V."/>
            <person name="Szebenyi C."/>
            <person name="Tomsovsky M."/>
            <person name="Tulloss R.E."/>
            <person name="Uehling J."/>
            <person name="Grigoriev I.V."/>
            <person name="Vagvolgyi C."/>
            <person name="Papp T."/>
            <person name="Martin F.M."/>
            <person name="Miettinen O."/>
            <person name="Hibbett D.S."/>
            <person name="Nagy L.G."/>
        </authorList>
    </citation>
    <scope>NUCLEOTIDE SEQUENCE [LARGE SCALE GENOMIC DNA]</scope>
    <source>
        <strain evidence="1 2">CBS 962.96</strain>
    </source>
</reference>
<dbReference type="OrthoDB" id="3053652at2759"/>
<proteinExistence type="predicted"/>
<dbReference type="AlphaFoldDB" id="A0A4S8LKG9"/>
<organism evidence="1 2">
    <name type="scientific">Dendrothele bispora (strain CBS 962.96)</name>
    <dbReference type="NCBI Taxonomy" id="1314807"/>
    <lineage>
        <taxon>Eukaryota</taxon>
        <taxon>Fungi</taxon>
        <taxon>Dikarya</taxon>
        <taxon>Basidiomycota</taxon>
        <taxon>Agaricomycotina</taxon>
        <taxon>Agaricomycetes</taxon>
        <taxon>Agaricomycetidae</taxon>
        <taxon>Agaricales</taxon>
        <taxon>Agaricales incertae sedis</taxon>
        <taxon>Dendrothele</taxon>
    </lineage>
</organism>
<dbReference type="EMBL" id="ML179380">
    <property type="protein sequence ID" value="THU89138.1"/>
    <property type="molecule type" value="Genomic_DNA"/>
</dbReference>
<evidence type="ECO:0000313" key="1">
    <source>
        <dbReference type="EMBL" id="THU89138.1"/>
    </source>
</evidence>
<protein>
    <submittedName>
        <fullName evidence="1">Uncharacterized protein</fullName>
    </submittedName>
</protein>